<dbReference type="EMBL" id="JBBPBN010000026">
    <property type="protein sequence ID" value="KAK9008437.1"/>
    <property type="molecule type" value="Genomic_DNA"/>
</dbReference>
<name>A0ABR2R6W7_9ROSI</name>
<organism evidence="1 2">
    <name type="scientific">Hibiscus sabdariffa</name>
    <name type="common">roselle</name>
    <dbReference type="NCBI Taxonomy" id="183260"/>
    <lineage>
        <taxon>Eukaryota</taxon>
        <taxon>Viridiplantae</taxon>
        <taxon>Streptophyta</taxon>
        <taxon>Embryophyta</taxon>
        <taxon>Tracheophyta</taxon>
        <taxon>Spermatophyta</taxon>
        <taxon>Magnoliopsida</taxon>
        <taxon>eudicotyledons</taxon>
        <taxon>Gunneridae</taxon>
        <taxon>Pentapetalae</taxon>
        <taxon>rosids</taxon>
        <taxon>malvids</taxon>
        <taxon>Malvales</taxon>
        <taxon>Malvaceae</taxon>
        <taxon>Malvoideae</taxon>
        <taxon>Hibiscus</taxon>
    </lineage>
</organism>
<proteinExistence type="predicted"/>
<protein>
    <submittedName>
        <fullName evidence="1">Uncharacterized protein</fullName>
    </submittedName>
</protein>
<comment type="caution">
    <text evidence="1">The sequence shown here is derived from an EMBL/GenBank/DDBJ whole genome shotgun (WGS) entry which is preliminary data.</text>
</comment>
<evidence type="ECO:0000313" key="2">
    <source>
        <dbReference type="Proteomes" id="UP001396334"/>
    </source>
</evidence>
<evidence type="ECO:0000313" key="1">
    <source>
        <dbReference type="EMBL" id="KAK9008437.1"/>
    </source>
</evidence>
<sequence>MMHSSDAFIALPGEIRRILISAATIEELLEKLQAFKCFPDIKESILGKRKIDEDKRVFNVFVSFSNQ</sequence>
<reference evidence="1 2" key="1">
    <citation type="journal article" date="2024" name="G3 (Bethesda)">
        <title>Genome assembly of Hibiscus sabdariffa L. provides insights into metabolisms of medicinal natural products.</title>
        <authorList>
            <person name="Kim T."/>
        </authorList>
    </citation>
    <scope>NUCLEOTIDE SEQUENCE [LARGE SCALE GENOMIC DNA]</scope>
    <source>
        <strain evidence="1">TK-2024</strain>
        <tissue evidence="1">Old leaves</tissue>
    </source>
</reference>
<keyword evidence="2" id="KW-1185">Reference proteome</keyword>
<accession>A0ABR2R6W7</accession>
<gene>
    <name evidence="1" type="ORF">V6N11_075332</name>
</gene>
<dbReference type="Proteomes" id="UP001396334">
    <property type="component" value="Unassembled WGS sequence"/>
</dbReference>